<keyword evidence="1" id="KW-0732">Signal</keyword>
<feature type="signal peptide" evidence="1">
    <location>
        <begin position="1"/>
        <end position="31"/>
    </location>
</feature>
<gene>
    <name evidence="2" type="ORF">FM111_12210</name>
</gene>
<protein>
    <submittedName>
        <fullName evidence="2">Uncharacterized protein</fullName>
    </submittedName>
</protein>
<organism evidence="2 3">
    <name type="scientific">Brevundimonas diminuta 3F5N</name>
    <dbReference type="NCBI Taxonomy" id="1255603"/>
    <lineage>
        <taxon>Bacteria</taxon>
        <taxon>Pseudomonadati</taxon>
        <taxon>Pseudomonadota</taxon>
        <taxon>Alphaproteobacteria</taxon>
        <taxon>Caulobacterales</taxon>
        <taxon>Caulobacteraceae</taxon>
        <taxon>Brevundimonas</taxon>
    </lineage>
</organism>
<feature type="chain" id="PRO_5012367959" evidence="1">
    <location>
        <begin position="32"/>
        <end position="177"/>
    </location>
</feature>
<name>A0A1R4GF03_BREDI</name>
<dbReference type="AlphaFoldDB" id="A0A1R4GF03"/>
<dbReference type="EMBL" id="FUIE01000065">
    <property type="protein sequence ID" value="SJM66781.1"/>
    <property type="molecule type" value="Genomic_DNA"/>
</dbReference>
<evidence type="ECO:0000313" key="2">
    <source>
        <dbReference type="EMBL" id="SJM66781.1"/>
    </source>
</evidence>
<evidence type="ECO:0000313" key="3">
    <source>
        <dbReference type="Proteomes" id="UP000195766"/>
    </source>
</evidence>
<evidence type="ECO:0000256" key="1">
    <source>
        <dbReference type="SAM" id="SignalP"/>
    </source>
</evidence>
<sequence>MYCKGHLMAFRRFASGLVATLVMSAAGVAAAQPAGVDEEAARAALKEWMAASPEYATLQYDLVKAQASLAVRIERLVMIGLLCERLSEDDSRLIIDNAREEMTFGQSVLSEAQQADFALYYEGLRQGALAAAAPEPPRPGECEDFAKPGGTLVKLLTWTGRRQFISPGVLASPRTIP</sequence>
<proteinExistence type="predicted"/>
<reference evidence="2 3" key="1">
    <citation type="submission" date="2017-02" db="EMBL/GenBank/DDBJ databases">
        <authorList>
            <person name="Peterson S.W."/>
        </authorList>
    </citation>
    <scope>NUCLEOTIDE SEQUENCE [LARGE SCALE GENOMIC DNA]</scope>
    <source>
        <strain evidence="2 3">3F5N</strain>
    </source>
</reference>
<accession>A0A1R4GF03</accession>
<dbReference type="Proteomes" id="UP000195766">
    <property type="component" value="Unassembled WGS sequence"/>
</dbReference>